<dbReference type="InterPro" id="IPR045337">
    <property type="entry name" value="MmgE_PrpD_C"/>
</dbReference>
<dbReference type="EMBL" id="CAEZVW010000004">
    <property type="protein sequence ID" value="CAB4636278.1"/>
    <property type="molecule type" value="Genomic_DNA"/>
</dbReference>
<feature type="domain" description="MmgE/PrpD C-terminal" evidence="3">
    <location>
        <begin position="271"/>
        <end position="424"/>
    </location>
</feature>
<sequence>MTVSVLQELSNFFVEQRSQPIPQDVEKAAIKAIIDWTAGTLVGAREKPSQILATSLQDSMNANARARTFTGHGLTDVRTAALINGTAAHVSEIDDIYRDGLYHPGAPTIAAAIAIGEAQGASGADLIRAVVVGYEIGCRIAREVNPTHYKYWHTTGTVGAIGAAAAAAEILKLNSTQFTDALATSITMAAGLQQAFKDDSMSKPLHSGRAAESGVLSAMAAKHGFTGSHGIFDGSSGFSIAMGNGPTTSEVLDNLGDSWAIKEITVKNHFCCGHTFAPIDGALELSSKGIKADQIKSIEVETYSKAIEIAGIKSPTTAFDAKFSIPYTVATALCGGTVRIKAFEDEALQNSEVRKLMHLVTLKPSAEKDLNYPRKRSAKITITTLDGSVHVSDRQTRKGDPDDPMSQAEVSSKFVDLVNPIYGELVTNEILAQLSSLSKLDDIRTIKFNG</sequence>
<dbReference type="PANTHER" id="PTHR16943">
    <property type="entry name" value="2-METHYLCITRATE DEHYDRATASE-RELATED"/>
    <property type="match status" value="1"/>
</dbReference>
<dbReference type="InterPro" id="IPR005656">
    <property type="entry name" value="MmgE_PrpD"/>
</dbReference>
<dbReference type="EMBL" id="CAEZWK010000005">
    <property type="protein sequence ID" value="CAB4648751.1"/>
    <property type="molecule type" value="Genomic_DNA"/>
</dbReference>
<dbReference type="InterPro" id="IPR042188">
    <property type="entry name" value="MmgE/PrpD_sf_2"/>
</dbReference>
<evidence type="ECO:0000313" key="4">
    <source>
        <dbReference type="EMBL" id="CAB4636278.1"/>
    </source>
</evidence>
<dbReference type="SUPFAM" id="SSF103378">
    <property type="entry name" value="2-methylcitrate dehydratase PrpD"/>
    <property type="match status" value="1"/>
</dbReference>
<dbReference type="InterPro" id="IPR042183">
    <property type="entry name" value="MmgE/PrpD_sf_1"/>
</dbReference>
<reference evidence="4" key="1">
    <citation type="submission" date="2020-05" db="EMBL/GenBank/DDBJ databases">
        <authorList>
            <person name="Chiriac C."/>
            <person name="Salcher M."/>
            <person name="Ghai R."/>
            <person name="Kavagutti S V."/>
        </authorList>
    </citation>
    <scope>NUCLEOTIDE SEQUENCE</scope>
</reference>
<dbReference type="AlphaFoldDB" id="A0A6J6JIK3"/>
<dbReference type="InterPro" id="IPR036148">
    <property type="entry name" value="MmgE/PrpD_sf"/>
</dbReference>
<comment type="similarity">
    <text evidence="1">Belongs to the PrpD family.</text>
</comment>
<dbReference type="GO" id="GO:0016829">
    <property type="term" value="F:lyase activity"/>
    <property type="evidence" value="ECO:0007669"/>
    <property type="project" value="InterPro"/>
</dbReference>
<dbReference type="Gene3D" id="1.10.4100.10">
    <property type="entry name" value="2-methylcitrate dehydratase PrpD"/>
    <property type="match status" value="1"/>
</dbReference>
<feature type="domain" description="MmgE/PrpD N-terminal" evidence="2">
    <location>
        <begin position="7"/>
        <end position="247"/>
    </location>
</feature>
<name>A0A6J6JIK3_9ZZZZ</name>
<dbReference type="Pfam" id="PF03972">
    <property type="entry name" value="MmgE_PrpD_N"/>
    <property type="match status" value="1"/>
</dbReference>
<dbReference type="Pfam" id="PF19305">
    <property type="entry name" value="MmgE_PrpD_C"/>
    <property type="match status" value="1"/>
</dbReference>
<evidence type="ECO:0000259" key="3">
    <source>
        <dbReference type="Pfam" id="PF19305"/>
    </source>
</evidence>
<gene>
    <name evidence="4" type="ORF">UFOPK2157_00231</name>
    <name evidence="5" type="ORF">UFOPK2228_00326</name>
    <name evidence="6" type="ORF">UFOPK2245_00410</name>
</gene>
<evidence type="ECO:0000313" key="5">
    <source>
        <dbReference type="EMBL" id="CAB4647148.1"/>
    </source>
</evidence>
<dbReference type="Gene3D" id="3.30.1330.120">
    <property type="entry name" value="2-methylcitrate dehydratase PrpD"/>
    <property type="match status" value="1"/>
</dbReference>
<organism evidence="4">
    <name type="scientific">freshwater metagenome</name>
    <dbReference type="NCBI Taxonomy" id="449393"/>
    <lineage>
        <taxon>unclassified sequences</taxon>
        <taxon>metagenomes</taxon>
        <taxon>ecological metagenomes</taxon>
    </lineage>
</organism>
<evidence type="ECO:0000259" key="2">
    <source>
        <dbReference type="Pfam" id="PF03972"/>
    </source>
</evidence>
<evidence type="ECO:0000313" key="6">
    <source>
        <dbReference type="EMBL" id="CAB4648751.1"/>
    </source>
</evidence>
<accession>A0A6J6JIK3</accession>
<proteinExistence type="inferred from homology"/>
<evidence type="ECO:0000256" key="1">
    <source>
        <dbReference type="ARBA" id="ARBA00006174"/>
    </source>
</evidence>
<dbReference type="EMBL" id="CAEZWF010000004">
    <property type="protein sequence ID" value="CAB4647148.1"/>
    <property type="molecule type" value="Genomic_DNA"/>
</dbReference>
<dbReference type="InterPro" id="IPR045336">
    <property type="entry name" value="MmgE_PrpD_N"/>
</dbReference>
<dbReference type="PANTHER" id="PTHR16943:SF8">
    <property type="entry name" value="2-METHYLCITRATE DEHYDRATASE"/>
    <property type="match status" value="1"/>
</dbReference>
<protein>
    <submittedName>
        <fullName evidence="4">Unannotated protein</fullName>
    </submittedName>
</protein>